<dbReference type="OrthoDB" id="5419617at2759"/>
<reference evidence="1 2" key="1">
    <citation type="journal article" date="2019" name="Sci. Rep.">
        <title>Orb-weaving spider Araneus ventricosus genome elucidates the spidroin gene catalogue.</title>
        <authorList>
            <person name="Kono N."/>
            <person name="Nakamura H."/>
            <person name="Ohtoshi R."/>
            <person name="Moran D.A.P."/>
            <person name="Shinohara A."/>
            <person name="Yoshida Y."/>
            <person name="Fujiwara M."/>
            <person name="Mori M."/>
            <person name="Tomita M."/>
            <person name="Arakawa K."/>
        </authorList>
    </citation>
    <scope>NUCLEOTIDE SEQUENCE [LARGE SCALE GENOMIC DNA]</scope>
</reference>
<dbReference type="EMBL" id="BGPR01004562">
    <property type="protein sequence ID" value="GBN00911.1"/>
    <property type="molecule type" value="Genomic_DNA"/>
</dbReference>
<accession>A0A4Y2KEM3</accession>
<keyword evidence="2" id="KW-1185">Reference proteome</keyword>
<evidence type="ECO:0000313" key="2">
    <source>
        <dbReference type="Proteomes" id="UP000499080"/>
    </source>
</evidence>
<organism evidence="1 2">
    <name type="scientific">Araneus ventricosus</name>
    <name type="common">Orbweaver spider</name>
    <name type="synonym">Epeira ventricosa</name>
    <dbReference type="NCBI Taxonomy" id="182803"/>
    <lineage>
        <taxon>Eukaryota</taxon>
        <taxon>Metazoa</taxon>
        <taxon>Ecdysozoa</taxon>
        <taxon>Arthropoda</taxon>
        <taxon>Chelicerata</taxon>
        <taxon>Arachnida</taxon>
        <taxon>Araneae</taxon>
        <taxon>Araneomorphae</taxon>
        <taxon>Entelegynae</taxon>
        <taxon>Araneoidea</taxon>
        <taxon>Araneidae</taxon>
        <taxon>Araneus</taxon>
    </lineage>
</organism>
<proteinExistence type="predicted"/>
<dbReference type="AlphaFoldDB" id="A0A4Y2KEM3"/>
<sequence length="90" mass="10177">MSITGAYSTTPTAALRVIEDITLLHINAQMESILVRVDRLRRGCNWECPGILYQDFKQPIPPLIIHPADFDLEDRISTFSDPHPPAEAIY</sequence>
<evidence type="ECO:0000313" key="1">
    <source>
        <dbReference type="EMBL" id="GBN00911.1"/>
    </source>
</evidence>
<protein>
    <submittedName>
        <fullName evidence="1">Uncharacterized protein</fullName>
    </submittedName>
</protein>
<name>A0A4Y2KEM3_ARAVE</name>
<gene>
    <name evidence="1" type="ORF">AVEN_8382_1</name>
</gene>
<comment type="caution">
    <text evidence="1">The sequence shown here is derived from an EMBL/GenBank/DDBJ whole genome shotgun (WGS) entry which is preliminary data.</text>
</comment>
<dbReference type="Proteomes" id="UP000499080">
    <property type="component" value="Unassembled WGS sequence"/>
</dbReference>